<accession>A0A5P2H741</accession>
<dbReference type="InterPro" id="IPR000073">
    <property type="entry name" value="AB_hydrolase_1"/>
</dbReference>
<dbReference type="InterPro" id="IPR029058">
    <property type="entry name" value="AB_hydrolase_fold"/>
</dbReference>
<sequence>MDEPVTITERDIHSANEDGVAANAAASAATAGAILPIESRQRMRDGTELSLRTWTPDPRRHPEPLGTLLLVHGLGEHCGRYQHVAEVLCGLGLRVRAYDHRGHGHSGGPRMVVPHADAYVDDLAEIHDGAVRQWNELPIVLGHSMGGLVAARFATARVRPIRALVLSSPALALFLSPRMLTFQRVLMALAPRLRVPTQLDASGLSHDPEVVRAYRTDPLVQSTISAGVLETFVRGMAQAQADAARLEVPTLMLVAGADRIVDPAGSRTFHDHAPDDLCRMEWFADGYHELFNETEPRRGEAFAALTDWLGQHLVPLR</sequence>
<proteinExistence type="predicted"/>
<dbReference type="AlphaFoldDB" id="A0A5P2H741"/>
<organism evidence="2 3">
    <name type="scientific">Cupriavidus pauculus</name>
    <dbReference type="NCBI Taxonomy" id="82633"/>
    <lineage>
        <taxon>Bacteria</taxon>
        <taxon>Pseudomonadati</taxon>
        <taxon>Pseudomonadota</taxon>
        <taxon>Betaproteobacteria</taxon>
        <taxon>Burkholderiales</taxon>
        <taxon>Burkholderiaceae</taxon>
        <taxon>Cupriavidus</taxon>
    </lineage>
</organism>
<dbReference type="RefSeq" id="WP_150373369.1">
    <property type="nucleotide sequence ID" value="NZ_CP044065.1"/>
</dbReference>
<dbReference type="SUPFAM" id="SSF53474">
    <property type="entry name" value="alpha/beta-Hydrolases"/>
    <property type="match status" value="1"/>
</dbReference>
<dbReference type="PRINTS" id="PR00111">
    <property type="entry name" value="ABHYDROLASE"/>
</dbReference>
<protein>
    <submittedName>
        <fullName evidence="2">Lysophospholipase</fullName>
    </submittedName>
</protein>
<evidence type="ECO:0000313" key="2">
    <source>
        <dbReference type="EMBL" id="QET03255.1"/>
    </source>
</evidence>
<dbReference type="EMBL" id="CP044065">
    <property type="protein sequence ID" value="QET03255.1"/>
    <property type="molecule type" value="Genomic_DNA"/>
</dbReference>
<dbReference type="PANTHER" id="PTHR11614">
    <property type="entry name" value="PHOSPHOLIPASE-RELATED"/>
    <property type="match status" value="1"/>
</dbReference>
<dbReference type="InterPro" id="IPR051044">
    <property type="entry name" value="MAG_DAG_Lipase"/>
</dbReference>
<reference evidence="2 3" key="1">
    <citation type="submission" date="2019-09" db="EMBL/GenBank/DDBJ databases">
        <title>FDA dAtabase for Regulatory Grade micrObial Sequences (FDA-ARGOS): Supporting development and validation of Infectious Disease Dx tests.</title>
        <authorList>
            <person name="Sciortino C."/>
            <person name="Tallon L."/>
            <person name="Sadzewicz L."/>
            <person name="Vavikolanu K."/>
            <person name="Mehta A."/>
            <person name="Aluvathingal J."/>
            <person name="Nadendla S."/>
            <person name="Nandy P."/>
            <person name="Geyer C."/>
            <person name="Yan Y."/>
            <person name="Sichtig H."/>
        </authorList>
    </citation>
    <scope>NUCLEOTIDE SEQUENCE [LARGE SCALE GENOMIC DNA]</scope>
    <source>
        <strain evidence="2 3">FDAARGOS_664</strain>
    </source>
</reference>
<dbReference type="Pfam" id="PF12146">
    <property type="entry name" value="Hydrolase_4"/>
    <property type="match status" value="1"/>
</dbReference>
<gene>
    <name evidence="2" type="ORF">FOB72_15145</name>
</gene>
<dbReference type="Proteomes" id="UP000322822">
    <property type="component" value="Chromosome 1"/>
</dbReference>
<dbReference type="InterPro" id="IPR022742">
    <property type="entry name" value="Hydrolase_4"/>
</dbReference>
<evidence type="ECO:0000259" key="1">
    <source>
        <dbReference type="Pfam" id="PF12146"/>
    </source>
</evidence>
<dbReference type="Gene3D" id="3.40.50.1820">
    <property type="entry name" value="alpha/beta hydrolase"/>
    <property type="match status" value="1"/>
</dbReference>
<dbReference type="OrthoDB" id="9806902at2"/>
<feature type="domain" description="Serine aminopeptidase S33" evidence="1">
    <location>
        <begin position="63"/>
        <end position="295"/>
    </location>
</feature>
<name>A0A5P2H741_9BURK</name>
<evidence type="ECO:0000313" key="3">
    <source>
        <dbReference type="Proteomes" id="UP000322822"/>
    </source>
</evidence>